<gene>
    <name evidence="1" type="ORF">FZC75_06485</name>
</gene>
<dbReference type="AlphaFoldDB" id="A0A5D4TD17"/>
<comment type="caution">
    <text evidence="1">The sequence shown here is derived from an EMBL/GenBank/DDBJ whole genome shotgun (WGS) entry which is preliminary data.</text>
</comment>
<protein>
    <submittedName>
        <fullName evidence="1">Uncharacterized protein</fullName>
    </submittedName>
</protein>
<evidence type="ECO:0000313" key="2">
    <source>
        <dbReference type="Proteomes" id="UP000324517"/>
    </source>
</evidence>
<sequence>MVTAIVIPILIGYFYWITIKEAKKQKERWKNVSMVPSEARVEGTILSLHTEKKRFYHQMYILETACRIQNHIGITTVVYKQPYTTQSHPPPYTNGDVLQLVGRWDGELFLAGEITLMNKKGQP</sequence>
<organism evidence="1 2">
    <name type="scientific">Sutcliffiella horikoshii</name>
    <dbReference type="NCBI Taxonomy" id="79883"/>
    <lineage>
        <taxon>Bacteria</taxon>
        <taxon>Bacillati</taxon>
        <taxon>Bacillota</taxon>
        <taxon>Bacilli</taxon>
        <taxon>Bacillales</taxon>
        <taxon>Bacillaceae</taxon>
        <taxon>Sutcliffiella</taxon>
    </lineage>
</organism>
<dbReference type="RefSeq" id="WP_148978793.1">
    <property type="nucleotide sequence ID" value="NZ_JBNILM010000002.1"/>
</dbReference>
<evidence type="ECO:0000313" key="1">
    <source>
        <dbReference type="EMBL" id="TYS72721.1"/>
    </source>
</evidence>
<reference evidence="1 2" key="1">
    <citation type="submission" date="2019-08" db="EMBL/GenBank/DDBJ databases">
        <title>Bacillus genomes from the desert of Cuatro Cienegas, Coahuila.</title>
        <authorList>
            <person name="Olmedo-Alvarez G."/>
        </authorList>
    </citation>
    <scope>NUCLEOTIDE SEQUENCE [LARGE SCALE GENOMIC DNA]</scope>
    <source>
        <strain evidence="1 2">CH98b_3T</strain>
    </source>
</reference>
<accession>A0A5D4TD17</accession>
<name>A0A5D4TD17_9BACI</name>
<dbReference type="Proteomes" id="UP000324517">
    <property type="component" value="Unassembled WGS sequence"/>
</dbReference>
<proteinExistence type="predicted"/>
<dbReference type="OrthoDB" id="2917898at2"/>
<dbReference type="EMBL" id="VTET01000003">
    <property type="protein sequence ID" value="TYS72721.1"/>
    <property type="molecule type" value="Genomic_DNA"/>
</dbReference>